<evidence type="ECO:0000313" key="2">
    <source>
        <dbReference type="Proteomes" id="UP001501455"/>
    </source>
</evidence>
<evidence type="ECO:0000313" key="1">
    <source>
        <dbReference type="EMBL" id="GAA3493886.1"/>
    </source>
</evidence>
<gene>
    <name evidence="1" type="ORF">GCM10019016_009850</name>
</gene>
<organism evidence="1 2">
    <name type="scientific">Streptomyces prasinosporus</name>
    <dbReference type="NCBI Taxonomy" id="68256"/>
    <lineage>
        <taxon>Bacteria</taxon>
        <taxon>Bacillati</taxon>
        <taxon>Actinomycetota</taxon>
        <taxon>Actinomycetes</taxon>
        <taxon>Kitasatosporales</taxon>
        <taxon>Streptomycetaceae</taxon>
        <taxon>Streptomyces</taxon>
        <taxon>Streptomyces albogriseolus group</taxon>
    </lineage>
</organism>
<comment type="caution">
    <text evidence="1">The sequence shown here is derived from an EMBL/GenBank/DDBJ whole genome shotgun (WGS) entry which is preliminary data.</text>
</comment>
<keyword evidence="2" id="KW-1185">Reference proteome</keyword>
<protein>
    <submittedName>
        <fullName evidence="1">Uncharacterized protein</fullName>
    </submittedName>
</protein>
<dbReference type="EMBL" id="BAAAXF010000014">
    <property type="protein sequence ID" value="GAA3493886.1"/>
    <property type="molecule type" value="Genomic_DNA"/>
</dbReference>
<reference evidence="2" key="1">
    <citation type="journal article" date="2019" name="Int. J. Syst. Evol. Microbiol.">
        <title>The Global Catalogue of Microorganisms (GCM) 10K type strain sequencing project: providing services to taxonomists for standard genome sequencing and annotation.</title>
        <authorList>
            <consortium name="The Broad Institute Genomics Platform"/>
            <consortium name="The Broad Institute Genome Sequencing Center for Infectious Disease"/>
            <person name="Wu L."/>
            <person name="Ma J."/>
        </authorList>
    </citation>
    <scope>NUCLEOTIDE SEQUENCE [LARGE SCALE GENOMIC DNA]</scope>
    <source>
        <strain evidence="2">JCM 4816</strain>
    </source>
</reference>
<proteinExistence type="predicted"/>
<sequence length="53" mass="5891">MKSQANDLYVAVEKNYTGASQNLLRARSTSAGGWERFVLYHNELWTASPSSPS</sequence>
<dbReference type="RefSeq" id="WP_193460405.1">
    <property type="nucleotide sequence ID" value="NZ_BAAAXF010000014.1"/>
</dbReference>
<dbReference type="Proteomes" id="UP001501455">
    <property type="component" value="Unassembled WGS sequence"/>
</dbReference>
<accession>A0ABP6THP3</accession>
<name>A0ABP6THP3_9ACTN</name>